<dbReference type="InterPro" id="IPR036249">
    <property type="entry name" value="Thioredoxin-like_sf"/>
</dbReference>
<evidence type="ECO:0008006" key="3">
    <source>
        <dbReference type="Google" id="ProtNLM"/>
    </source>
</evidence>
<protein>
    <recommendedName>
        <fullName evidence="3">Thioredoxin</fullName>
    </recommendedName>
</protein>
<evidence type="ECO:0000313" key="2">
    <source>
        <dbReference type="Proteomes" id="UP000006903"/>
    </source>
</evidence>
<dbReference type="STRING" id="490899.DKAM_1030"/>
<sequence>MYELRSREELTRAIIGNEVVFIEYYIPNNRDSENLTAAVKSLEEDGDSRILFCRINMTEYPELVETPRGIPYVEVYYMGKRVFEHYGSLSTADLNLQVLRRGLRQVFRELNISLRI</sequence>
<dbReference type="KEGG" id="dka:DKAM_1030"/>
<dbReference type="EMBL" id="CP001140">
    <property type="protein sequence ID" value="ACL11356.1"/>
    <property type="molecule type" value="Genomic_DNA"/>
</dbReference>
<dbReference type="eggNOG" id="arCOG01972">
    <property type="taxonomic scope" value="Archaea"/>
</dbReference>
<proteinExistence type="predicted"/>
<dbReference type="Gene3D" id="3.40.30.10">
    <property type="entry name" value="Glutaredoxin"/>
    <property type="match status" value="1"/>
</dbReference>
<dbReference type="SUPFAM" id="SSF52833">
    <property type="entry name" value="Thioredoxin-like"/>
    <property type="match status" value="1"/>
</dbReference>
<dbReference type="RefSeq" id="WP_012608697.1">
    <property type="nucleotide sequence ID" value="NC_011766.1"/>
</dbReference>
<gene>
    <name evidence="1" type="ordered locus">DKAM_1030</name>
</gene>
<evidence type="ECO:0000313" key="1">
    <source>
        <dbReference type="EMBL" id="ACL11356.1"/>
    </source>
</evidence>
<accession>B8D5H5</accession>
<name>B8D5H5_DESA1</name>
<dbReference type="Proteomes" id="UP000006903">
    <property type="component" value="Chromosome"/>
</dbReference>
<dbReference type="HOGENOM" id="CLU_2091203_0_0_2"/>
<organism evidence="1 2">
    <name type="scientific">Desulfurococcus amylolyticus (strain DSM 18924 / JCM 16383 / VKM B-2413 / 1221n)</name>
    <name type="common">Desulfurococcus kamchatkensis</name>
    <dbReference type="NCBI Taxonomy" id="490899"/>
    <lineage>
        <taxon>Archaea</taxon>
        <taxon>Thermoproteota</taxon>
        <taxon>Thermoprotei</taxon>
        <taxon>Desulfurococcales</taxon>
        <taxon>Desulfurococcaceae</taxon>
        <taxon>Desulfurococcus</taxon>
    </lineage>
</organism>
<dbReference type="AlphaFoldDB" id="B8D5H5"/>
<dbReference type="GeneID" id="7171808"/>
<reference evidence="1 2" key="1">
    <citation type="journal article" date="2009" name="J. Bacteriol.">
        <title>Complete genome sequence of the anaerobic, protein-degrading hyperthermophilic crenarchaeon Desulfurococcus kamchatkensis.</title>
        <authorList>
            <person name="Ravin N.V."/>
            <person name="Mardanov A.V."/>
            <person name="Beletsky A.V."/>
            <person name="Kublanov I.V."/>
            <person name="Kolganova T.V."/>
            <person name="Lebedinsky A.V."/>
            <person name="Chernyh N.A."/>
            <person name="Bonch-Osmolovskaya E.A."/>
            <person name="Skryabin K.G."/>
        </authorList>
    </citation>
    <scope>NUCLEOTIDE SEQUENCE [LARGE SCALE GENOMIC DNA]</scope>
    <source>
        <strain evidence="2">DSM 18924 / JCM 16383 / VKM B-2413 / 1221n</strain>
    </source>
</reference>